<dbReference type="InterPro" id="IPR001345">
    <property type="entry name" value="PG/BPGM_mutase_AS"/>
</dbReference>
<dbReference type="InterPro" id="IPR029033">
    <property type="entry name" value="His_PPase_superfam"/>
</dbReference>
<evidence type="ECO:0000313" key="3">
    <source>
        <dbReference type="EMBL" id="MBD8269318.1"/>
    </source>
</evidence>
<dbReference type="SMART" id="SM00855">
    <property type="entry name" value="PGAM"/>
    <property type="match status" value="1"/>
</dbReference>
<accession>A0AAE2U3P0</accession>
<dbReference type="PANTHER" id="PTHR48100:SF1">
    <property type="entry name" value="HISTIDINE PHOSPHATASE FAMILY PROTEIN-RELATED"/>
    <property type="match status" value="1"/>
</dbReference>
<dbReference type="Pfam" id="PF00300">
    <property type="entry name" value="His_Phos_1"/>
    <property type="match status" value="1"/>
</dbReference>
<protein>
    <submittedName>
        <fullName evidence="3">Histidine phosphatase family protein</fullName>
    </submittedName>
</protein>
<dbReference type="GO" id="GO:0016791">
    <property type="term" value="F:phosphatase activity"/>
    <property type="evidence" value="ECO:0007669"/>
    <property type="project" value="TreeGrafter"/>
</dbReference>
<comment type="caution">
    <text evidence="3">The sequence shown here is derived from an EMBL/GenBank/DDBJ whole genome shotgun (WGS) entry which is preliminary data.</text>
</comment>
<dbReference type="Proteomes" id="UP000610293">
    <property type="component" value="Unassembled WGS sequence"/>
</dbReference>
<name>A0AAE2U3P0_PSEFL</name>
<dbReference type="CDD" id="cd07067">
    <property type="entry name" value="HP_PGM_like"/>
    <property type="match status" value="1"/>
</dbReference>
<gene>
    <name evidence="3" type="ORF">IFU03_06055</name>
</gene>
<dbReference type="GO" id="GO:0005737">
    <property type="term" value="C:cytoplasm"/>
    <property type="evidence" value="ECO:0007669"/>
    <property type="project" value="TreeGrafter"/>
</dbReference>
<dbReference type="PROSITE" id="PS00175">
    <property type="entry name" value="PG_MUTASE"/>
    <property type="match status" value="1"/>
</dbReference>
<dbReference type="RefSeq" id="WP_038857957.1">
    <property type="nucleotide sequence ID" value="NZ_JACYNJ010000003.1"/>
</dbReference>
<dbReference type="PANTHER" id="PTHR48100">
    <property type="entry name" value="BROAD-SPECIFICITY PHOSPHATASE YOR283W-RELATED"/>
    <property type="match status" value="1"/>
</dbReference>
<keyword evidence="1" id="KW-0324">Glycolysis</keyword>
<reference evidence="3" key="1">
    <citation type="journal article" date="2020" name="FEMS Microbiol. Ecol.">
        <title>Temporal dynamics of bacterial communities during seed development and maturation.</title>
        <authorList>
            <person name="Chesneau G."/>
            <person name="Torres-Cortes G."/>
            <person name="Briand M."/>
            <person name="Darrasse A."/>
            <person name="Preveaux A."/>
            <person name="Marais C."/>
            <person name="Jacques M.A."/>
            <person name="Shade A."/>
            <person name="Barret M."/>
        </authorList>
    </citation>
    <scope>NUCLEOTIDE SEQUENCE</scope>
    <source>
        <strain evidence="3">CFBP13533</strain>
    </source>
</reference>
<dbReference type="InterPro" id="IPR050275">
    <property type="entry name" value="PGM_Phosphatase"/>
</dbReference>
<dbReference type="Gene3D" id="3.40.50.1240">
    <property type="entry name" value="Phosphoglycerate mutase-like"/>
    <property type="match status" value="1"/>
</dbReference>
<keyword evidence="2" id="KW-0413">Isomerase</keyword>
<organism evidence="3 4">
    <name type="scientific">Pseudomonas fluorescens</name>
    <dbReference type="NCBI Taxonomy" id="294"/>
    <lineage>
        <taxon>Bacteria</taxon>
        <taxon>Pseudomonadati</taxon>
        <taxon>Pseudomonadota</taxon>
        <taxon>Gammaproteobacteria</taxon>
        <taxon>Pseudomonadales</taxon>
        <taxon>Pseudomonadaceae</taxon>
        <taxon>Pseudomonas</taxon>
    </lineage>
</organism>
<dbReference type="EMBL" id="JACYNJ010000003">
    <property type="protein sequence ID" value="MBD8269318.1"/>
    <property type="molecule type" value="Genomic_DNA"/>
</dbReference>
<dbReference type="InterPro" id="IPR013078">
    <property type="entry name" value="His_Pase_superF_clade-1"/>
</dbReference>
<dbReference type="SUPFAM" id="SSF53254">
    <property type="entry name" value="Phosphoglycerate mutase-like"/>
    <property type="match status" value="1"/>
</dbReference>
<evidence type="ECO:0000256" key="2">
    <source>
        <dbReference type="ARBA" id="ARBA00023235"/>
    </source>
</evidence>
<dbReference type="AlphaFoldDB" id="A0AAE2U3P0"/>
<sequence length="218" mass="24475">MKHVRLIRHGESAANAGEASLDHATIPLTARGIEQARLVAKSIVNAPDLIVASPFSRAHATAMATVTAFSTVPFETWPIHEFTYLEPARCANTTIAQRREWVNAYWSRSDPEFTDGKGAESFLDFITRAQAFLHKLREHPSDDLAVFSHGQFINAVAWLIERQPTVINSHGMTDWREYEIANHVENCGGYRLIYDQGSSGWRLMPKNAEDADLQARRS</sequence>
<evidence type="ECO:0000313" key="4">
    <source>
        <dbReference type="Proteomes" id="UP000610293"/>
    </source>
</evidence>
<proteinExistence type="predicted"/>
<evidence type="ECO:0000256" key="1">
    <source>
        <dbReference type="ARBA" id="ARBA00023152"/>
    </source>
</evidence>